<name>A0A5B7FG64_PORTR</name>
<protein>
    <submittedName>
        <fullName evidence="1">Uncharacterized protein</fullName>
    </submittedName>
</protein>
<sequence length="69" mass="7821">MHDHATTGQHSLGGTPIIAHLPRFSFYLLLKHLESPLRRFSSQSSPLNMKWWVIASRSLTFLCLSLDTA</sequence>
<dbReference type="Proteomes" id="UP000324222">
    <property type="component" value="Unassembled WGS sequence"/>
</dbReference>
<evidence type="ECO:0000313" key="1">
    <source>
        <dbReference type="EMBL" id="MPC44229.1"/>
    </source>
</evidence>
<gene>
    <name evidence="1" type="ORF">E2C01_037896</name>
</gene>
<proteinExistence type="predicted"/>
<keyword evidence="2" id="KW-1185">Reference proteome</keyword>
<dbReference type="EMBL" id="VSRR010006187">
    <property type="protein sequence ID" value="MPC44229.1"/>
    <property type="molecule type" value="Genomic_DNA"/>
</dbReference>
<organism evidence="1 2">
    <name type="scientific">Portunus trituberculatus</name>
    <name type="common">Swimming crab</name>
    <name type="synonym">Neptunus trituberculatus</name>
    <dbReference type="NCBI Taxonomy" id="210409"/>
    <lineage>
        <taxon>Eukaryota</taxon>
        <taxon>Metazoa</taxon>
        <taxon>Ecdysozoa</taxon>
        <taxon>Arthropoda</taxon>
        <taxon>Crustacea</taxon>
        <taxon>Multicrustacea</taxon>
        <taxon>Malacostraca</taxon>
        <taxon>Eumalacostraca</taxon>
        <taxon>Eucarida</taxon>
        <taxon>Decapoda</taxon>
        <taxon>Pleocyemata</taxon>
        <taxon>Brachyura</taxon>
        <taxon>Eubrachyura</taxon>
        <taxon>Portunoidea</taxon>
        <taxon>Portunidae</taxon>
        <taxon>Portuninae</taxon>
        <taxon>Portunus</taxon>
    </lineage>
</organism>
<accession>A0A5B7FG64</accession>
<dbReference type="AlphaFoldDB" id="A0A5B7FG64"/>
<reference evidence="1 2" key="1">
    <citation type="submission" date="2019-05" db="EMBL/GenBank/DDBJ databases">
        <title>Another draft genome of Portunus trituberculatus and its Hox gene families provides insights of decapod evolution.</title>
        <authorList>
            <person name="Jeong J.-H."/>
            <person name="Song I."/>
            <person name="Kim S."/>
            <person name="Choi T."/>
            <person name="Kim D."/>
            <person name="Ryu S."/>
            <person name="Kim W."/>
        </authorList>
    </citation>
    <scope>NUCLEOTIDE SEQUENCE [LARGE SCALE GENOMIC DNA]</scope>
    <source>
        <tissue evidence="1">Muscle</tissue>
    </source>
</reference>
<comment type="caution">
    <text evidence="1">The sequence shown here is derived from an EMBL/GenBank/DDBJ whole genome shotgun (WGS) entry which is preliminary data.</text>
</comment>
<evidence type="ECO:0000313" key="2">
    <source>
        <dbReference type="Proteomes" id="UP000324222"/>
    </source>
</evidence>